<protein>
    <submittedName>
        <fullName evidence="6">Alpha/Beta hydrolase protein</fullName>
    </submittedName>
</protein>
<dbReference type="InterPro" id="IPR013595">
    <property type="entry name" value="Pept_S33_TAP-like_C"/>
</dbReference>
<comment type="similarity">
    <text evidence="1">Belongs to the peptidase S33 family.</text>
</comment>
<dbReference type="Proteomes" id="UP001610563">
    <property type="component" value="Unassembled WGS sequence"/>
</dbReference>
<accession>A0ABR4G8T9</accession>
<name>A0ABR4G8T9_9EURO</name>
<evidence type="ECO:0000313" key="6">
    <source>
        <dbReference type="EMBL" id="KAL2795432.1"/>
    </source>
</evidence>
<keyword evidence="3" id="KW-0732">Signal</keyword>
<dbReference type="GO" id="GO:0016787">
    <property type="term" value="F:hydrolase activity"/>
    <property type="evidence" value="ECO:0007669"/>
    <property type="project" value="UniProtKB-KW"/>
</dbReference>
<sequence>MILSYRTLLLPLSLLAAVLASPQISWNPCNETEFPSAIPNDCGTLEVPLDYTDPESKPLALELLRVPALVRPSNGSILFNFGGPGEAARGTLSGYGPIFQQLTGGQYDLVAFDPRGTGNTLLFSCYTNELDILTYMLERNPANVSDTTLGRVWARGDVNANACLQNANETISLLSSTFVARDLISVVDALGEDELLRYWGTSYGTTLGATVASMFPGRIDKMVLDGVQNPHEYYNGVADIEKWTDSDKVFSGLFTTCIDAGERCPLNTLNQTAEELEQSVWDLIDDIKYYPISFGDFIFGYSELKGAIAQAFYAISAWPILAEQLTVLLNGTAEDHPELFNTGGAASQVATSTTIQSLAGIHCVDRKVRASFDEFSAAMEELYDTSRSYGDLTSALTADCAQWKVDPREPYEGNLHNIEVESPVLIIGNTWDSQTSIVSARNISASFPDSEVLQVHGYGHGSISIPSVCTVKEVSTYWTTGKLPESGRVCKDTARPYMNETWAGVLEELGAR</sequence>
<dbReference type="Gene3D" id="3.40.50.1820">
    <property type="entry name" value="alpha/beta hydrolase"/>
    <property type="match status" value="1"/>
</dbReference>
<dbReference type="Pfam" id="PF08386">
    <property type="entry name" value="Abhydrolase_4"/>
    <property type="match status" value="1"/>
</dbReference>
<feature type="domain" description="AB hydrolase-1" evidence="4">
    <location>
        <begin position="78"/>
        <end position="242"/>
    </location>
</feature>
<reference evidence="6 7" key="1">
    <citation type="submission" date="2024-07" db="EMBL/GenBank/DDBJ databases">
        <title>Section-level genome sequencing and comparative genomics of Aspergillus sections Usti and Cavernicolus.</title>
        <authorList>
            <consortium name="Lawrence Berkeley National Laboratory"/>
            <person name="Nybo J.L."/>
            <person name="Vesth T.C."/>
            <person name="Theobald S."/>
            <person name="Frisvad J.C."/>
            <person name="Larsen T.O."/>
            <person name="Kjaerboelling I."/>
            <person name="Rothschild-Mancinelli K."/>
            <person name="Lyhne E.K."/>
            <person name="Kogle M.E."/>
            <person name="Barry K."/>
            <person name="Clum A."/>
            <person name="Na H."/>
            <person name="Ledsgaard L."/>
            <person name="Lin J."/>
            <person name="Lipzen A."/>
            <person name="Kuo A."/>
            <person name="Riley R."/>
            <person name="Mondo S."/>
            <person name="Labutti K."/>
            <person name="Haridas S."/>
            <person name="Pangalinan J."/>
            <person name="Salamov A.A."/>
            <person name="Simmons B.A."/>
            <person name="Magnuson J.K."/>
            <person name="Chen J."/>
            <person name="Drula E."/>
            <person name="Henrissat B."/>
            <person name="Wiebenga A."/>
            <person name="Lubbers R.J."/>
            <person name="Gomes A.C."/>
            <person name="Makela M.R."/>
            <person name="Stajich J."/>
            <person name="Grigoriev I.V."/>
            <person name="Mortensen U.H."/>
            <person name="De Vries R.P."/>
            <person name="Baker S.E."/>
            <person name="Andersen M.R."/>
        </authorList>
    </citation>
    <scope>NUCLEOTIDE SEQUENCE [LARGE SCALE GENOMIC DNA]</scope>
    <source>
        <strain evidence="6 7">CBS 209.92</strain>
    </source>
</reference>
<evidence type="ECO:0000256" key="2">
    <source>
        <dbReference type="ARBA" id="ARBA00022801"/>
    </source>
</evidence>
<dbReference type="EMBL" id="JBFTWV010000035">
    <property type="protein sequence ID" value="KAL2795432.1"/>
    <property type="molecule type" value="Genomic_DNA"/>
</dbReference>
<feature type="signal peptide" evidence="3">
    <location>
        <begin position="1"/>
        <end position="20"/>
    </location>
</feature>
<dbReference type="SUPFAM" id="SSF53474">
    <property type="entry name" value="alpha/beta-Hydrolases"/>
    <property type="match status" value="1"/>
</dbReference>
<evidence type="ECO:0000256" key="1">
    <source>
        <dbReference type="ARBA" id="ARBA00010088"/>
    </source>
</evidence>
<keyword evidence="7" id="KW-1185">Reference proteome</keyword>
<dbReference type="InterPro" id="IPR029058">
    <property type="entry name" value="AB_hydrolase_fold"/>
</dbReference>
<comment type="caution">
    <text evidence="6">The sequence shown here is derived from an EMBL/GenBank/DDBJ whole genome shotgun (WGS) entry which is preliminary data.</text>
</comment>
<dbReference type="PANTHER" id="PTHR43248">
    <property type="entry name" value="2-SUCCINYL-6-HYDROXY-2,4-CYCLOHEXADIENE-1-CARBOXYLATE SYNTHASE"/>
    <property type="match status" value="1"/>
</dbReference>
<evidence type="ECO:0000259" key="5">
    <source>
        <dbReference type="Pfam" id="PF08386"/>
    </source>
</evidence>
<organism evidence="6 7">
    <name type="scientific">Aspergillus keveii</name>
    <dbReference type="NCBI Taxonomy" id="714993"/>
    <lineage>
        <taxon>Eukaryota</taxon>
        <taxon>Fungi</taxon>
        <taxon>Dikarya</taxon>
        <taxon>Ascomycota</taxon>
        <taxon>Pezizomycotina</taxon>
        <taxon>Eurotiomycetes</taxon>
        <taxon>Eurotiomycetidae</taxon>
        <taxon>Eurotiales</taxon>
        <taxon>Aspergillaceae</taxon>
        <taxon>Aspergillus</taxon>
        <taxon>Aspergillus subgen. Nidulantes</taxon>
    </lineage>
</organism>
<feature type="chain" id="PRO_5047365138" evidence="3">
    <location>
        <begin position="21"/>
        <end position="512"/>
    </location>
</feature>
<evidence type="ECO:0000259" key="4">
    <source>
        <dbReference type="Pfam" id="PF00561"/>
    </source>
</evidence>
<feature type="domain" description="Peptidase S33 tripeptidyl aminopeptidase-like C-terminal" evidence="5">
    <location>
        <begin position="390"/>
        <end position="490"/>
    </location>
</feature>
<gene>
    <name evidence="6" type="ORF">BJX66DRAFT_350599</name>
</gene>
<evidence type="ECO:0000256" key="3">
    <source>
        <dbReference type="SAM" id="SignalP"/>
    </source>
</evidence>
<dbReference type="InterPro" id="IPR000073">
    <property type="entry name" value="AB_hydrolase_1"/>
</dbReference>
<dbReference type="Pfam" id="PF00561">
    <property type="entry name" value="Abhydrolase_1"/>
    <property type="match status" value="1"/>
</dbReference>
<dbReference type="PANTHER" id="PTHR43248:SF25">
    <property type="entry name" value="AB HYDROLASE-1 DOMAIN-CONTAINING PROTEIN-RELATED"/>
    <property type="match status" value="1"/>
</dbReference>
<keyword evidence="2 6" id="KW-0378">Hydrolase</keyword>
<evidence type="ECO:0000313" key="7">
    <source>
        <dbReference type="Proteomes" id="UP001610563"/>
    </source>
</evidence>
<dbReference type="InterPro" id="IPR051601">
    <property type="entry name" value="Serine_prot/Carboxylest_S33"/>
</dbReference>
<proteinExistence type="inferred from homology"/>